<dbReference type="CDD" id="cd20144">
    <property type="entry name" value="PWWP_NSD_rpt1"/>
    <property type="match status" value="1"/>
</dbReference>
<comment type="caution">
    <text evidence="3">The sequence shown here is derived from an EMBL/GenBank/DDBJ whole genome shotgun (WGS) entry which is preliminary data.</text>
</comment>
<evidence type="ECO:0000256" key="1">
    <source>
        <dbReference type="SAM" id="MobiDB-lite"/>
    </source>
</evidence>
<evidence type="ECO:0000259" key="2">
    <source>
        <dbReference type="PROSITE" id="PS50812"/>
    </source>
</evidence>
<evidence type="ECO:0000313" key="3">
    <source>
        <dbReference type="EMBL" id="PWA29537.1"/>
    </source>
</evidence>
<dbReference type="Proteomes" id="UP000250572">
    <property type="component" value="Unassembled WGS sequence"/>
</dbReference>
<feature type="region of interest" description="Disordered" evidence="1">
    <location>
        <begin position="175"/>
        <end position="260"/>
    </location>
</feature>
<dbReference type="PROSITE" id="PS50812">
    <property type="entry name" value="PWWP"/>
    <property type="match status" value="1"/>
</dbReference>
<feature type="compositionally biased region" description="Basic and acidic residues" evidence="1">
    <location>
        <begin position="25"/>
        <end position="36"/>
    </location>
</feature>
<feature type="domain" description="PWWP" evidence="2">
    <location>
        <begin position="313"/>
        <end position="380"/>
    </location>
</feature>
<protein>
    <recommendedName>
        <fullName evidence="2">PWWP domain-containing protein</fullName>
    </recommendedName>
</protein>
<keyword evidence="4" id="KW-1185">Reference proteome</keyword>
<dbReference type="EMBL" id="NHOQ01000541">
    <property type="protein sequence ID" value="PWA29537.1"/>
    <property type="molecule type" value="Genomic_DNA"/>
</dbReference>
<proteinExistence type="predicted"/>
<dbReference type="InterPro" id="IPR042778">
    <property type="entry name" value="ZCWPW1/ZCWPW2"/>
</dbReference>
<dbReference type="SUPFAM" id="SSF63748">
    <property type="entry name" value="Tudor/PWWP/MBT"/>
    <property type="match status" value="1"/>
</dbReference>
<dbReference type="Gene3D" id="2.30.30.140">
    <property type="match status" value="1"/>
</dbReference>
<evidence type="ECO:0000313" key="4">
    <source>
        <dbReference type="Proteomes" id="UP000250572"/>
    </source>
</evidence>
<accession>A0A315W0Q2</accession>
<reference evidence="3 4" key="1">
    <citation type="journal article" date="2018" name="G3 (Bethesda)">
        <title>A High-Quality Reference Genome for the Invasive Mosquitofish Gambusia affinis Using a Chicago Library.</title>
        <authorList>
            <person name="Hoffberg S.L."/>
            <person name="Troendle N.J."/>
            <person name="Glenn T.C."/>
            <person name="Mahmud O."/>
            <person name="Louha S."/>
            <person name="Chalopin D."/>
            <person name="Bennetzen J.L."/>
            <person name="Mauricio R."/>
        </authorList>
    </citation>
    <scope>NUCLEOTIDE SEQUENCE [LARGE SCALE GENOMIC DNA]</scope>
    <source>
        <strain evidence="3">NE01/NJP1002.9</strain>
        <tissue evidence="3">Muscle</tissue>
    </source>
</reference>
<dbReference type="SMART" id="SM00293">
    <property type="entry name" value="PWWP"/>
    <property type="match status" value="1"/>
</dbReference>
<dbReference type="GO" id="GO:0005634">
    <property type="term" value="C:nucleus"/>
    <property type="evidence" value="ECO:0007669"/>
    <property type="project" value="TreeGrafter"/>
</dbReference>
<dbReference type="PANTHER" id="PTHR15999">
    <property type="entry name" value="ZINC FINGER CW-TYPE PWWP DOMAIN PROTEIN 1"/>
    <property type="match status" value="1"/>
</dbReference>
<dbReference type="Pfam" id="PF00855">
    <property type="entry name" value="PWWP"/>
    <property type="match status" value="1"/>
</dbReference>
<feature type="region of interest" description="Disordered" evidence="1">
    <location>
        <begin position="1"/>
        <end position="36"/>
    </location>
</feature>
<dbReference type="AlphaFoldDB" id="A0A315W0Q2"/>
<organism evidence="3 4">
    <name type="scientific">Gambusia affinis</name>
    <name type="common">Western mosquitofish</name>
    <name type="synonym">Heterandria affinis</name>
    <dbReference type="NCBI Taxonomy" id="33528"/>
    <lineage>
        <taxon>Eukaryota</taxon>
        <taxon>Metazoa</taxon>
        <taxon>Chordata</taxon>
        <taxon>Craniata</taxon>
        <taxon>Vertebrata</taxon>
        <taxon>Euteleostomi</taxon>
        <taxon>Actinopterygii</taxon>
        <taxon>Neopterygii</taxon>
        <taxon>Teleostei</taxon>
        <taxon>Neoteleostei</taxon>
        <taxon>Acanthomorphata</taxon>
        <taxon>Ovalentaria</taxon>
        <taxon>Atherinomorphae</taxon>
        <taxon>Cyprinodontiformes</taxon>
        <taxon>Poeciliidae</taxon>
        <taxon>Poeciliinae</taxon>
        <taxon>Gambusia</taxon>
    </lineage>
</organism>
<dbReference type="PANTHER" id="PTHR15999:SF2">
    <property type="entry name" value="ZINC FINGER CW-TYPE PWWP DOMAIN PROTEIN 1"/>
    <property type="match status" value="1"/>
</dbReference>
<dbReference type="InterPro" id="IPR000313">
    <property type="entry name" value="PWWP_dom"/>
</dbReference>
<name>A0A315W0Q2_GAMAF</name>
<gene>
    <name evidence="3" type="ORF">CCH79_00007800</name>
</gene>
<sequence length="429" mass="47177">MRPSSLYGVPNVRTNGLRKHSLARRQRDSPQNRVRSNWEKKWREEYVYLAVHLDNSLDWRCNSKYSSVHGGIIRTTLVSVDGSDGMDGIGSSLPAMPEPSNPISMKQPPESLSTLKGRADMGSDPALLMDKAAAQLAATLQDGVLQKMSGHNHSNHSHERLKDLTSLVLNGDQDALPKLCTPEPPMLKGDEAPATNDAHQHNRTPHAEAELKATVPQAAEQPPLEPSCADGTGLVTATESASPGPELGQEVKKRRGRPNKPKLILNCSSVIAMETPDHTEVIGEAEAANEPAAVSEQPEPITAEGPVPTRFCVGDLVWTKVSGYPWWPCMVTTDPELNSHFKQKQKASNSRLGLLYHIQYFGDAPERGFVFEKNMVSFTGEEQYVELSQRNRPPASSAAHRKQLNTPLYQNIFIKQPQPRIDAEGPSFL</sequence>